<reference evidence="2" key="1">
    <citation type="submission" date="2023-02" db="EMBL/GenBank/DDBJ databases">
        <title>Colletotrichum kahawae CIFC_Que2 genome sequencing and assembly.</title>
        <authorList>
            <person name="Baroncelli R."/>
        </authorList>
    </citation>
    <scope>NUCLEOTIDE SEQUENCE</scope>
    <source>
        <strain evidence="2">CIFC_Que2</strain>
    </source>
</reference>
<organism evidence="2 3">
    <name type="scientific">Colletotrichum kahawae</name>
    <name type="common">Coffee berry disease fungus</name>
    <dbReference type="NCBI Taxonomy" id="34407"/>
    <lineage>
        <taxon>Eukaryota</taxon>
        <taxon>Fungi</taxon>
        <taxon>Dikarya</taxon>
        <taxon>Ascomycota</taxon>
        <taxon>Pezizomycotina</taxon>
        <taxon>Sordariomycetes</taxon>
        <taxon>Hypocreomycetidae</taxon>
        <taxon>Glomerellales</taxon>
        <taxon>Glomerellaceae</taxon>
        <taxon>Colletotrichum</taxon>
        <taxon>Colletotrichum gloeosporioides species complex</taxon>
    </lineage>
</organism>
<sequence length="141" mass="15591">MRKRRVYDSTEKQHAKAAVQKHCSADWNRSRRTRHSRPPSITKAEDNKTINGNTVGDLGPYDPFLKYAYLTNDLADGIFAWHTIGIDMSDNFNGGFQAAAKYEEDDGRALNAWGDGSITPYPTVVPPKGMVTTTAISSRAA</sequence>
<protein>
    <submittedName>
        <fullName evidence="2">GPI anchored protein</fullName>
    </submittedName>
</protein>
<dbReference type="EMBL" id="VYYT01000832">
    <property type="protein sequence ID" value="KAK2729151.1"/>
    <property type="molecule type" value="Genomic_DNA"/>
</dbReference>
<accession>A0AAE0CXF2</accession>
<evidence type="ECO:0000256" key="1">
    <source>
        <dbReference type="SAM" id="MobiDB-lite"/>
    </source>
</evidence>
<dbReference type="Proteomes" id="UP001281614">
    <property type="component" value="Unassembled WGS sequence"/>
</dbReference>
<keyword evidence="3" id="KW-1185">Reference proteome</keyword>
<gene>
    <name evidence="2" type="ORF">CKAH01_10464</name>
</gene>
<evidence type="ECO:0000313" key="3">
    <source>
        <dbReference type="Proteomes" id="UP001281614"/>
    </source>
</evidence>
<comment type="caution">
    <text evidence="2">The sequence shown here is derived from an EMBL/GenBank/DDBJ whole genome shotgun (WGS) entry which is preliminary data.</text>
</comment>
<feature type="compositionally biased region" description="Basic and acidic residues" evidence="1">
    <location>
        <begin position="1"/>
        <end position="14"/>
    </location>
</feature>
<name>A0AAE0CXF2_COLKA</name>
<dbReference type="AlphaFoldDB" id="A0AAE0CXF2"/>
<evidence type="ECO:0000313" key="2">
    <source>
        <dbReference type="EMBL" id="KAK2729151.1"/>
    </source>
</evidence>
<proteinExistence type="predicted"/>
<feature type="region of interest" description="Disordered" evidence="1">
    <location>
        <begin position="1"/>
        <end position="55"/>
    </location>
</feature>